<dbReference type="SUPFAM" id="SSF53756">
    <property type="entry name" value="UDP-Glycosyltransferase/glycogen phosphorylase"/>
    <property type="match status" value="1"/>
</dbReference>
<dbReference type="PANTHER" id="PTHR12526">
    <property type="entry name" value="GLYCOSYLTRANSFERASE"/>
    <property type="match status" value="1"/>
</dbReference>
<feature type="domain" description="Glycosyl transferase family 1" evidence="3">
    <location>
        <begin position="207"/>
        <end position="365"/>
    </location>
</feature>
<dbReference type="Proteomes" id="UP001596523">
    <property type="component" value="Unassembled WGS sequence"/>
</dbReference>
<protein>
    <recommendedName>
        <fullName evidence="1">D-inositol 3-phosphate glycosyltransferase</fullName>
    </recommendedName>
</protein>
<reference evidence="5" key="1">
    <citation type="journal article" date="2019" name="Int. J. Syst. Evol. Microbiol.">
        <title>The Global Catalogue of Microorganisms (GCM) 10K type strain sequencing project: providing services to taxonomists for standard genome sequencing and annotation.</title>
        <authorList>
            <consortium name="The Broad Institute Genomics Platform"/>
            <consortium name="The Broad Institute Genome Sequencing Center for Infectious Disease"/>
            <person name="Wu L."/>
            <person name="Ma J."/>
        </authorList>
    </citation>
    <scope>NUCLEOTIDE SEQUENCE [LARGE SCALE GENOMIC DNA]</scope>
    <source>
        <strain evidence="5">SYNS20</strain>
    </source>
</reference>
<dbReference type="EMBL" id="JBHTCF010000025">
    <property type="protein sequence ID" value="MFC7309806.1"/>
    <property type="molecule type" value="Genomic_DNA"/>
</dbReference>
<keyword evidence="5" id="KW-1185">Reference proteome</keyword>
<dbReference type="Pfam" id="PF00534">
    <property type="entry name" value="Glycos_transf_1"/>
    <property type="match status" value="1"/>
</dbReference>
<name>A0ABW2JUF6_9ACTN</name>
<dbReference type="PANTHER" id="PTHR12526:SF630">
    <property type="entry name" value="GLYCOSYLTRANSFERASE"/>
    <property type="match status" value="1"/>
</dbReference>
<keyword evidence="2 4" id="KW-0808">Transferase</keyword>
<organism evidence="4 5">
    <name type="scientific">Streptomyces monticola</name>
    <dbReference type="NCBI Taxonomy" id="2666263"/>
    <lineage>
        <taxon>Bacteria</taxon>
        <taxon>Bacillati</taxon>
        <taxon>Actinomycetota</taxon>
        <taxon>Actinomycetes</taxon>
        <taxon>Kitasatosporales</taxon>
        <taxon>Streptomycetaceae</taxon>
        <taxon>Streptomyces</taxon>
    </lineage>
</organism>
<evidence type="ECO:0000256" key="1">
    <source>
        <dbReference type="ARBA" id="ARBA00021292"/>
    </source>
</evidence>
<dbReference type="RefSeq" id="WP_381839133.1">
    <property type="nucleotide sequence ID" value="NZ_JBHTCF010000025.1"/>
</dbReference>
<proteinExistence type="predicted"/>
<sequence>MSTATATATTARDVFLVSNTTDELGGVTAWMHQMARLFKRHGHRVHAIGVHRADLKLSLPDDLGYPVTSLYAEHPPTVRPMTGLRRLHPVARRRESARLAAKRRAVDQLSEIFRTARPGGVIVVTQVWPMEWLRAADTAGLTVIGMSHESYAYTKACHRYRWVRHNYPHVDRWLTLTQEDADQWIADGMHNVGFMPNALAHLPTVPSPRSEKVVASIGRLHDQKGIDMLLDTWAQVAPHRPDWTLRVYGAGVEEDERKRQCTLLGLNRSVRWMGRTDDVPGALAGASVFVQSSRGEGFPLALMEAMASAVPCAAFDCAPGVREIVQHGEDGLLAPPGDTGALADRLLRLTGNPRMRDAMGERARQNVQRFSEEEILRRWEDLFALLER</sequence>
<gene>
    <name evidence="4" type="ORF">ACFQVC_37020</name>
</gene>
<comment type="caution">
    <text evidence="4">The sequence shown here is derived from an EMBL/GenBank/DDBJ whole genome shotgun (WGS) entry which is preliminary data.</text>
</comment>
<accession>A0ABW2JUF6</accession>
<evidence type="ECO:0000313" key="5">
    <source>
        <dbReference type="Proteomes" id="UP001596523"/>
    </source>
</evidence>
<evidence type="ECO:0000259" key="3">
    <source>
        <dbReference type="Pfam" id="PF00534"/>
    </source>
</evidence>
<evidence type="ECO:0000256" key="2">
    <source>
        <dbReference type="ARBA" id="ARBA00022679"/>
    </source>
</evidence>
<evidence type="ECO:0000313" key="4">
    <source>
        <dbReference type="EMBL" id="MFC7309806.1"/>
    </source>
</evidence>
<dbReference type="InterPro" id="IPR001296">
    <property type="entry name" value="Glyco_trans_1"/>
</dbReference>
<dbReference type="Gene3D" id="3.40.50.2000">
    <property type="entry name" value="Glycogen Phosphorylase B"/>
    <property type="match status" value="2"/>
</dbReference>
<dbReference type="GO" id="GO:0016757">
    <property type="term" value="F:glycosyltransferase activity"/>
    <property type="evidence" value="ECO:0007669"/>
    <property type="project" value="UniProtKB-KW"/>
</dbReference>
<keyword evidence="4" id="KW-0328">Glycosyltransferase</keyword>